<keyword evidence="11" id="KW-1185">Reference proteome</keyword>
<dbReference type="eggNOG" id="COG1256">
    <property type="taxonomic scope" value="Bacteria"/>
</dbReference>
<evidence type="ECO:0000259" key="9">
    <source>
        <dbReference type="Pfam" id="PF22638"/>
    </source>
</evidence>
<accession>A0A1N6X2F2</accession>
<evidence type="ECO:0000313" key="11">
    <source>
        <dbReference type="Proteomes" id="UP000186895"/>
    </source>
</evidence>
<evidence type="ECO:0000256" key="5">
    <source>
        <dbReference type="ARBA" id="ARBA00022525"/>
    </source>
</evidence>
<dbReference type="SUPFAM" id="SSF64518">
    <property type="entry name" value="Phase 1 flagellin"/>
    <property type="match status" value="1"/>
</dbReference>
<dbReference type="STRING" id="49186.SAMN05421647_11285"/>
<evidence type="ECO:0000256" key="2">
    <source>
        <dbReference type="ARBA" id="ARBA00004613"/>
    </source>
</evidence>
<feature type="domain" description="Flagellar basal body rod protein N-terminal" evidence="7">
    <location>
        <begin position="6"/>
        <end position="35"/>
    </location>
</feature>
<feature type="domain" description="Flagellar basal-body/hook protein C-terminal" evidence="8">
    <location>
        <begin position="647"/>
        <end position="687"/>
    </location>
</feature>
<proteinExistence type="inferred from homology"/>
<protein>
    <recommendedName>
        <fullName evidence="4">Flagellar hook-associated protein 1</fullName>
    </recommendedName>
</protein>
<dbReference type="InterPro" id="IPR001444">
    <property type="entry name" value="Flag_bb_rod_N"/>
</dbReference>
<dbReference type="Pfam" id="PF06429">
    <property type="entry name" value="Flg_bbr_C"/>
    <property type="match status" value="1"/>
</dbReference>
<evidence type="ECO:0000256" key="4">
    <source>
        <dbReference type="ARBA" id="ARBA00016244"/>
    </source>
</evidence>
<dbReference type="PANTHER" id="PTHR30033">
    <property type="entry name" value="FLAGELLAR HOOK-ASSOCIATED PROTEIN 1"/>
    <property type="match status" value="1"/>
</dbReference>
<evidence type="ECO:0000256" key="1">
    <source>
        <dbReference type="ARBA" id="ARBA00004365"/>
    </source>
</evidence>
<dbReference type="GO" id="GO:0005576">
    <property type="term" value="C:extracellular region"/>
    <property type="evidence" value="ECO:0007669"/>
    <property type="project" value="UniProtKB-SubCell"/>
</dbReference>
<organism evidence="10 11">
    <name type="scientific">Marinobacterium stanieri</name>
    <dbReference type="NCBI Taxonomy" id="49186"/>
    <lineage>
        <taxon>Bacteria</taxon>
        <taxon>Pseudomonadati</taxon>
        <taxon>Pseudomonadota</taxon>
        <taxon>Gammaproteobacteria</taxon>
        <taxon>Oceanospirillales</taxon>
        <taxon>Oceanospirillaceae</taxon>
        <taxon>Marinobacterium</taxon>
    </lineage>
</organism>
<feature type="domain" description="Flagellar hook-associated protein FlgK helical" evidence="9">
    <location>
        <begin position="86"/>
        <end position="318"/>
    </location>
</feature>
<evidence type="ECO:0000259" key="7">
    <source>
        <dbReference type="Pfam" id="PF00460"/>
    </source>
</evidence>
<dbReference type="PANTHER" id="PTHR30033:SF1">
    <property type="entry name" value="FLAGELLAR HOOK-ASSOCIATED PROTEIN 1"/>
    <property type="match status" value="1"/>
</dbReference>
<comment type="subcellular location">
    <subcellularLocation>
        <location evidence="1">Bacterial flagellum</location>
    </subcellularLocation>
    <subcellularLocation>
        <location evidence="2">Secreted</location>
    </subcellularLocation>
</comment>
<dbReference type="InterPro" id="IPR010930">
    <property type="entry name" value="Flg_bb/hook_C_dom"/>
</dbReference>
<dbReference type="GO" id="GO:0005198">
    <property type="term" value="F:structural molecule activity"/>
    <property type="evidence" value="ECO:0007669"/>
    <property type="project" value="InterPro"/>
</dbReference>
<evidence type="ECO:0000313" key="10">
    <source>
        <dbReference type="EMBL" id="SIQ96532.1"/>
    </source>
</evidence>
<dbReference type="Pfam" id="PF22638">
    <property type="entry name" value="FlgK_D1"/>
    <property type="match status" value="1"/>
</dbReference>
<dbReference type="EMBL" id="FTMN01000012">
    <property type="protein sequence ID" value="SIQ96532.1"/>
    <property type="molecule type" value="Genomic_DNA"/>
</dbReference>
<dbReference type="InterPro" id="IPR002371">
    <property type="entry name" value="FlgK"/>
</dbReference>
<sequence>MSYGLLNLGSQALTSNQTALNVVGQNIANVNTDGYSRQRPEFASRENIGGVEVYDIARIADQFLNKQIWADSSSYNSSDIYKTYAEELDNLLASEATSISTAMDNYFGALQTAVDDPTSIPNRELFVAEAQALVQRLNDMDANLSRQNESLNGRLESGASEVNAVARNLAQINDKLRIASAAGTEVNELLDKRDAALDQLAELVNFTTIEDTGTGAMSVFVGNGEPLVIGKDANELVATQDPADASKRNISLRIGNNISDITGQIGGGEIGGLLDYRDTILDTARDQVGVITLAFADTMNQQHMQGMDLDGELGGRLFTDINSASAMSNRVLSDGRNTANISSALVRIEDTGELKASEYRLVMNSEDDFTLIRESDGKRWDSSDFNQEMGASSDVDADREFHVDATTGELTLRVDGFTLSMEPQSGGFASGDQYLIQPMRTAASDIDTVIQDARDLALAAPVKVEANGSNAGTGVASIAVIDRAVLEASVDQDSQVLTPPIRIEFSEAEVPAGSGNVETVYRVFDVTDLSNPVEIDDDADPLTPIQPQVFAAGEPLQLPADYGYEVVINNQPAAGDTFDVTYNEGGVSDNRNALIMSDLQFDKTTVDNASYQDRYGQLIERVGTQTAVAQINAQASKSVLDSNIQARSSISGVNLDEEATKLIQFQQAYSASAQLIRASQTIFDALIGAV</sequence>
<keyword evidence="10" id="KW-0282">Flagellum</keyword>
<dbReference type="NCBIfam" id="TIGR02492">
    <property type="entry name" value="flgK_ends"/>
    <property type="match status" value="1"/>
</dbReference>
<comment type="similarity">
    <text evidence="3">Belongs to the flagella basal body rod proteins family.</text>
</comment>
<dbReference type="InterPro" id="IPR053927">
    <property type="entry name" value="FlgK_helical"/>
</dbReference>
<gene>
    <name evidence="10" type="ORF">SAMN05421647_11285</name>
</gene>
<dbReference type="GO" id="GO:0009424">
    <property type="term" value="C:bacterial-type flagellum hook"/>
    <property type="evidence" value="ECO:0007669"/>
    <property type="project" value="InterPro"/>
</dbReference>
<dbReference type="AlphaFoldDB" id="A0A1N6X2F2"/>
<keyword evidence="5" id="KW-0964">Secreted</keyword>
<evidence type="ECO:0000259" key="8">
    <source>
        <dbReference type="Pfam" id="PF06429"/>
    </source>
</evidence>
<dbReference type="Proteomes" id="UP000186895">
    <property type="component" value="Unassembled WGS sequence"/>
</dbReference>
<evidence type="ECO:0000256" key="3">
    <source>
        <dbReference type="ARBA" id="ARBA00009677"/>
    </source>
</evidence>
<evidence type="ECO:0000256" key="6">
    <source>
        <dbReference type="ARBA" id="ARBA00023143"/>
    </source>
</evidence>
<keyword evidence="10" id="KW-0969">Cilium</keyword>
<reference evidence="10 11" key="1">
    <citation type="submission" date="2017-01" db="EMBL/GenBank/DDBJ databases">
        <authorList>
            <person name="Mah S.A."/>
            <person name="Swanson W.J."/>
            <person name="Moy G.W."/>
            <person name="Vacquier V.D."/>
        </authorList>
    </citation>
    <scope>NUCLEOTIDE SEQUENCE [LARGE SCALE GENOMIC DNA]</scope>
    <source>
        <strain evidence="10 11">DSM 7027</strain>
    </source>
</reference>
<dbReference type="Pfam" id="PF00460">
    <property type="entry name" value="Flg_bb_rod"/>
    <property type="match status" value="1"/>
</dbReference>
<keyword evidence="10" id="KW-0966">Cell projection</keyword>
<name>A0A1N6X2F2_9GAMM</name>
<keyword evidence="6" id="KW-0975">Bacterial flagellum</keyword>
<dbReference type="GO" id="GO:0044780">
    <property type="term" value="P:bacterial-type flagellum assembly"/>
    <property type="evidence" value="ECO:0007669"/>
    <property type="project" value="InterPro"/>
</dbReference>